<name>A0ABR8J8E9_9NOST</name>
<keyword evidence="1" id="KW-0812">Transmembrane</keyword>
<dbReference type="EMBL" id="JACJTQ010000049">
    <property type="protein sequence ID" value="MBD2694480.1"/>
    <property type="molecule type" value="Genomic_DNA"/>
</dbReference>
<dbReference type="Proteomes" id="UP000660381">
    <property type="component" value="Unassembled WGS sequence"/>
</dbReference>
<proteinExistence type="predicted"/>
<keyword evidence="1" id="KW-0472">Membrane</keyword>
<protein>
    <submittedName>
        <fullName evidence="2">Uncharacterized protein</fullName>
    </submittedName>
</protein>
<accession>A0ABR8J8E9</accession>
<reference evidence="2 3" key="1">
    <citation type="journal article" date="2020" name="ISME J.">
        <title>Comparative genomics reveals insights into cyanobacterial evolution and habitat adaptation.</title>
        <authorList>
            <person name="Chen M.Y."/>
            <person name="Teng W.K."/>
            <person name="Zhao L."/>
            <person name="Hu C.X."/>
            <person name="Zhou Y.K."/>
            <person name="Han B.P."/>
            <person name="Song L.R."/>
            <person name="Shu W.S."/>
        </authorList>
    </citation>
    <scope>NUCLEOTIDE SEQUENCE [LARGE SCALE GENOMIC DNA]</scope>
    <source>
        <strain evidence="2 3">FACHB-362</strain>
    </source>
</reference>
<comment type="caution">
    <text evidence="2">The sequence shown here is derived from an EMBL/GenBank/DDBJ whole genome shotgun (WGS) entry which is preliminary data.</text>
</comment>
<evidence type="ECO:0000256" key="1">
    <source>
        <dbReference type="SAM" id="Phobius"/>
    </source>
</evidence>
<sequence>MTEKDLEALIVKIVKKVIKKEVKNLKQDNLPIVSTQTNHPLETFVQTFITEEDTRSTAEIIDDIYTSPTVNFSTKEDVELERKLRELKFKQELRKDWILFIVKDVVVYPATMLFIFAIIGYYVFVLFHK</sequence>
<keyword evidence="1" id="KW-1133">Transmembrane helix</keyword>
<dbReference type="RefSeq" id="WP_190908641.1">
    <property type="nucleotide sequence ID" value="NZ_JACJTQ010000049.1"/>
</dbReference>
<organism evidence="2 3">
    <name type="scientific">Anabaena catenula FACHB-362</name>
    <dbReference type="NCBI Taxonomy" id="2692877"/>
    <lineage>
        <taxon>Bacteria</taxon>
        <taxon>Bacillati</taxon>
        <taxon>Cyanobacteriota</taxon>
        <taxon>Cyanophyceae</taxon>
        <taxon>Nostocales</taxon>
        <taxon>Nostocaceae</taxon>
        <taxon>Anabaena</taxon>
    </lineage>
</organism>
<evidence type="ECO:0000313" key="3">
    <source>
        <dbReference type="Proteomes" id="UP000660381"/>
    </source>
</evidence>
<evidence type="ECO:0000313" key="2">
    <source>
        <dbReference type="EMBL" id="MBD2694480.1"/>
    </source>
</evidence>
<feature type="transmembrane region" description="Helical" evidence="1">
    <location>
        <begin position="97"/>
        <end position="124"/>
    </location>
</feature>
<gene>
    <name evidence="2" type="ORF">H6G68_22500</name>
</gene>
<keyword evidence="3" id="KW-1185">Reference proteome</keyword>